<keyword evidence="13" id="KW-1185">Reference proteome</keyword>
<organism evidence="12 13">
    <name type="scientific">Liquidambar formosana</name>
    <name type="common">Formosan gum</name>
    <dbReference type="NCBI Taxonomy" id="63359"/>
    <lineage>
        <taxon>Eukaryota</taxon>
        <taxon>Viridiplantae</taxon>
        <taxon>Streptophyta</taxon>
        <taxon>Embryophyta</taxon>
        <taxon>Tracheophyta</taxon>
        <taxon>Spermatophyta</taxon>
        <taxon>Magnoliopsida</taxon>
        <taxon>eudicotyledons</taxon>
        <taxon>Gunneridae</taxon>
        <taxon>Pentapetalae</taxon>
        <taxon>Saxifragales</taxon>
        <taxon>Altingiaceae</taxon>
        <taxon>Liquidambar</taxon>
    </lineage>
</organism>
<comment type="subcellular location">
    <subcellularLocation>
        <location evidence="1">Plastid</location>
        <location evidence="1">Chloroplast membrane</location>
        <topology evidence="1">Multi-pass membrane protein</topology>
    </subcellularLocation>
</comment>
<feature type="transmembrane region" description="Helical" evidence="11">
    <location>
        <begin position="277"/>
        <end position="295"/>
    </location>
</feature>
<evidence type="ECO:0000313" key="12">
    <source>
        <dbReference type="EMBL" id="KAK9279684.1"/>
    </source>
</evidence>
<dbReference type="AlphaFoldDB" id="A0AAP0WU12"/>
<keyword evidence="6 11" id="KW-0812">Transmembrane</keyword>
<gene>
    <name evidence="12" type="ORF">L1049_013364</name>
</gene>
<evidence type="ECO:0000256" key="3">
    <source>
        <dbReference type="ARBA" id="ARBA00022528"/>
    </source>
</evidence>
<accession>A0AAP0WU12</accession>
<evidence type="ECO:0000256" key="9">
    <source>
        <dbReference type="ARBA" id="ARBA00022989"/>
    </source>
</evidence>
<dbReference type="EMBL" id="JBBPBK010000008">
    <property type="protein sequence ID" value="KAK9279684.1"/>
    <property type="molecule type" value="Genomic_DNA"/>
</dbReference>
<protein>
    <submittedName>
        <fullName evidence="12">Uncharacterized protein</fullName>
    </submittedName>
</protein>
<evidence type="ECO:0000313" key="13">
    <source>
        <dbReference type="Proteomes" id="UP001415857"/>
    </source>
</evidence>
<dbReference type="Proteomes" id="UP001415857">
    <property type="component" value="Unassembled WGS sequence"/>
</dbReference>
<evidence type="ECO:0000256" key="1">
    <source>
        <dbReference type="ARBA" id="ARBA00004508"/>
    </source>
</evidence>
<feature type="transmembrane region" description="Helical" evidence="11">
    <location>
        <begin position="126"/>
        <end position="142"/>
    </location>
</feature>
<proteinExistence type="inferred from homology"/>
<name>A0AAP0WU12_LIQFO</name>
<feature type="transmembrane region" description="Helical" evidence="11">
    <location>
        <begin position="214"/>
        <end position="231"/>
    </location>
</feature>
<feature type="transmembrane region" description="Helical" evidence="11">
    <location>
        <begin position="252"/>
        <end position="271"/>
    </location>
</feature>
<reference evidence="12 13" key="1">
    <citation type="journal article" date="2024" name="Plant J.">
        <title>Genome sequences and population genomics reveal climatic adaptation and genomic divergence between two closely related sweetgum species.</title>
        <authorList>
            <person name="Xu W.Q."/>
            <person name="Ren C.Q."/>
            <person name="Zhang X.Y."/>
            <person name="Comes H.P."/>
            <person name="Liu X.H."/>
            <person name="Li Y.G."/>
            <person name="Kettle C.J."/>
            <person name="Jalonen R."/>
            <person name="Gaisberger H."/>
            <person name="Ma Y.Z."/>
            <person name="Qiu Y.X."/>
        </authorList>
    </citation>
    <scope>NUCLEOTIDE SEQUENCE [LARGE SCALE GENOMIC DNA]</scope>
    <source>
        <strain evidence="12">Hangzhou</strain>
    </source>
</reference>
<comment type="similarity">
    <text evidence="2">Belongs to the polyprenol kinase family.</text>
</comment>
<dbReference type="PANTHER" id="PTHR32523">
    <property type="entry name" value="PHYTOL KINASE 1, CHLOROPLASTIC"/>
    <property type="match status" value="1"/>
</dbReference>
<dbReference type="GO" id="GO:0016301">
    <property type="term" value="F:kinase activity"/>
    <property type="evidence" value="ECO:0007669"/>
    <property type="project" value="UniProtKB-KW"/>
</dbReference>
<evidence type="ECO:0000256" key="7">
    <source>
        <dbReference type="ARBA" id="ARBA00022777"/>
    </source>
</evidence>
<dbReference type="GO" id="GO:0031969">
    <property type="term" value="C:chloroplast membrane"/>
    <property type="evidence" value="ECO:0007669"/>
    <property type="project" value="UniProtKB-SubCell"/>
</dbReference>
<evidence type="ECO:0000256" key="10">
    <source>
        <dbReference type="ARBA" id="ARBA00023136"/>
    </source>
</evidence>
<keyword evidence="10 11" id="KW-0472">Membrane</keyword>
<evidence type="ECO:0000256" key="6">
    <source>
        <dbReference type="ARBA" id="ARBA00022692"/>
    </source>
</evidence>
<evidence type="ECO:0000256" key="8">
    <source>
        <dbReference type="ARBA" id="ARBA00022946"/>
    </source>
</evidence>
<evidence type="ECO:0000256" key="2">
    <source>
        <dbReference type="ARBA" id="ARBA00010794"/>
    </source>
</evidence>
<evidence type="ECO:0000256" key="11">
    <source>
        <dbReference type="SAM" id="Phobius"/>
    </source>
</evidence>
<keyword evidence="5" id="KW-0808">Transferase</keyword>
<dbReference type="PANTHER" id="PTHR32523:SF7">
    <property type="entry name" value="FARNESOL KINASE, CHLOROPLASTIC"/>
    <property type="match status" value="1"/>
</dbReference>
<comment type="caution">
    <text evidence="12">The sequence shown here is derived from an EMBL/GenBank/DDBJ whole genome shotgun (WGS) entry which is preliminary data.</text>
</comment>
<keyword evidence="9 11" id="KW-1133">Transmembrane helix</keyword>
<keyword evidence="7" id="KW-0418">Kinase</keyword>
<evidence type="ECO:0000256" key="5">
    <source>
        <dbReference type="ARBA" id="ARBA00022679"/>
    </source>
</evidence>
<keyword evidence="3" id="KW-0150">Chloroplast</keyword>
<keyword evidence="4" id="KW-0934">Plastid</keyword>
<feature type="transmembrane region" description="Helical" evidence="11">
    <location>
        <begin position="88"/>
        <end position="106"/>
    </location>
</feature>
<evidence type="ECO:0000256" key="4">
    <source>
        <dbReference type="ARBA" id="ARBA00022640"/>
    </source>
</evidence>
<feature type="transmembrane region" description="Helical" evidence="11">
    <location>
        <begin position="148"/>
        <end position="168"/>
    </location>
</feature>
<dbReference type="InterPro" id="IPR039606">
    <property type="entry name" value="Phytol/farnesol_kinase"/>
</dbReference>
<sequence>MAINVNVLTPTTQPRFGPNLSIKRTSDSTLLIDRLSLPPPITPRSLSAGITTTSGGFRLTFPTTISPTGRRKLTSTVAAATMLPQNPVVADICAAALTGGVALSLLKLWQVTAKLGFFDQKLNRKLVHISVGLAFMLCWPLFSSGHRGAILAALVPGINIVKMLILGLGITKDEATVKSMSRYGDYRELLKGPLYYAAAITFACAYYWRTSPIAIAVVCNLCAGDGLADIIGRRFGHQKLPHNKNKSFAGSITMATAGFIACIGYMCYFSSFGFVRGSWGMVLGFLVVSLGSALVESLPISTDLDDNLTVPLASILLGSLVF</sequence>
<keyword evidence="8" id="KW-0809">Transit peptide</keyword>